<dbReference type="Proteomes" id="UP000426235">
    <property type="component" value="Chromosome"/>
</dbReference>
<feature type="domain" description="Methyl-accepting transducer" evidence="14">
    <location>
        <begin position="269"/>
        <end position="505"/>
    </location>
</feature>
<dbReference type="PANTHER" id="PTHR32089:SF120">
    <property type="entry name" value="METHYL-ACCEPTING CHEMOTAXIS PROTEIN TLPQ"/>
    <property type="match status" value="1"/>
</dbReference>
<reference evidence="16" key="1">
    <citation type="submission" date="2019-12" db="EMBL/GenBank/DDBJ databases">
        <title>Hybrid Genome Assemblies of two High G+C Isolates from Undergraduate Microbiology Courses.</title>
        <authorList>
            <person name="Ne Ville C.J."/>
            <person name="Enright D."/>
            <person name="Hernandez I."/>
            <person name="Dodsworth J."/>
            <person name="Orwin P.M."/>
        </authorList>
    </citation>
    <scope>NUCLEOTIDE SEQUENCE [LARGE SCALE GENOMIC DNA]</scope>
    <source>
        <strain evidence="16">Neo</strain>
    </source>
</reference>
<keyword evidence="5 13" id="KW-0812">Transmembrane</keyword>
<keyword evidence="7 13" id="KW-0472">Membrane</keyword>
<evidence type="ECO:0000313" key="17">
    <source>
        <dbReference type="Proteomes" id="UP000426235"/>
    </source>
</evidence>
<dbReference type="PROSITE" id="PS50885">
    <property type="entry name" value="HAMP"/>
    <property type="match status" value="1"/>
</dbReference>
<evidence type="ECO:0000256" key="4">
    <source>
        <dbReference type="ARBA" id="ARBA00022500"/>
    </source>
</evidence>
<feature type="compositionally biased region" description="Low complexity" evidence="12">
    <location>
        <begin position="315"/>
        <end position="333"/>
    </location>
</feature>
<dbReference type="RefSeq" id="WP_157192707.1">
    <property type="nucleotide sequence ID" value="NZ_CP046621.1"/>
</dbReference>
<dbReference type="GO" id="GO:0004888">
    <property type="term" value="F:transmembrane signaling receptor activity"/>
    <property type="evidence" value="ECO:0007669"/>
    <property type="project" value="InterPro"/>
</dbReference>
<proteinExistence type="inferred from homology"/>
<keyword evidence="11" id="KW-0175">Coiled coil</keyword>
<keyword evidence="4" id="KW-0145">Chemotaxis</keyword>
<dbReference type="SUPFAM" id="SSF58104">
    <property type="entry name" value="Methyl-accepting chemotaxis protein (MCP) signaling domain"/>
    <property type="match status" value="1"/>
</dbReference>
<dbReference type="SMART" id="SM00283">
    <property type="entry name" value="MA"/>
    <property type="match status" value="1"/>
</dbReference>
<protein>
    <submittedName>
        <fullName evidence="16">HAMP domain-containing protein</fullName>
    </submittedName>
</protein>
<dbReference type="GO" id="GO:0005886">
    <property type="term" value="C:plasma membrane"/>
    <property type="evidence" value="ECO:0007669"/>
    <property type="project" value="UniProtKB-SubCell"/>
</dbReference>
<evidence type="ECO:0000256" key="7">
    <source>
        <dbReference type="ARBA" id="ARBA00023136"/>
    </source>
</evidence>
<dbReference type="InterPro" id="IPR004090">
    <property type="entry name" value="Chemotax_Me-accpt_rcpt"/>
</dbReference>
<dbReference type="PRINTS" id="PR00260">
    <property type="entry name" value="CHEMTRNSDUCR"/>
</dbReference>
<evidence type="ECO:0000256" key="10">
    <source>
        <dbReference type="PROSITE-ProRule" id="PRU00284"/>
    </source>
</evidence>
<evidence type="ECO:0000256" key="6">
    <source>
        <dbReference type="ARBA" id="ARBA00022989"/>
    </source>
</evidence>
<dbReference type="GO" id="GO:0006935">
    <property type="term" value="P:chemotaxis"/>
    <property type="evidence" value="ECO:0007669"/>
    <property type="project" value="UniProtKB-KW"/>
</dbReference>
<keyword evidence="2" id="KW-1003">Cell membrane</keyword>
<dbReference type="FunFam" id="1.10.287.950:FF:000001">
    <property type="entry name" value="Methyl-accepting chemotaxis sensory transducer"/>
    <property type="match status" value="1"/>
</dbReference>
<dbReference type="InterPro" id="IPR047347">
    <property type="entry name" value="YvaQ-like_sensor"/>
</dbReference>
<evidence type="ECO:0000256" key="3">
    <source>
        <dbReference type="ARBA" id="ARBA00022481"/>
    </source>
</evidence>
<dbReference type="Pfam" id="PF12729">
    <property type="entry name" value="4HB_MCP_1"/>
    <property type="match status" value="1"/>
</dbReference>
<name>A0A6I6HCQ0_9PSED</name>
<gene>
    <name evidence="16" type="ORF">GPJ81_13900</name>
</gene>
<dbReference type="GO" id="GO:0007165">
    <property type="term" value="P:signal transduction"/>
    <property type="evidence" value="ECO:0007669"/>
    <property type="project" value="UniProtKB-KW"/>
</dbReference>
<feature type="coiled-coil region" evidence="11">
    <location>
        <begin position="259"/>
        <end position="286"/>
    </location>
</feature>
<keyword evidence="8 10" id="KW-0807">Transducer</keyword>
<evidence type="ECO:0000256" key="9">
    <source>
        <dbReference type="ARBA" id="ARBA00029447"/>
    </source>
</evidence>
<dbReference type="EMBL" id="CP046621">
    <property type="protein sequence ID" value="QGW77735.1"/>
    <property type="molecule type" value="Genomic_DNA"/>
</dbReference>
<keyword evidence="3" id="KW-0488">Methylation</keyword>
<dbReference type="CDD" id="cd19411">
    <property type="entry name" value="MCP2201-like_sensor"/>
    <property type="match status" value="1"/>
</dbReference>
<evidence type="ECO:0000313" key="16">
    <source>
        <dbReference type="EMBL" id="QGW77735.1"/>
    </source>
</evidence>
<evidence type="ECO:0000259" key="14">
    <source>
        <dbReference type="PROSITE" id="PS50111"/>
    </source>
</evidence>
<feature type="domain" description="HAMP" evidence="15">
    <location>
        <begin position="212"/>
        <end position="264"/>
    </location>
</feature>
<dbReference type="CDD" id="cd11386">
    <property type="entry name" value="MCP_signal"/>
    <property type="match status" value="1"/>
</dbReference>
<evidence type="ECO:0000256" key="11">
    <source>
        <dbReference type="SAM" id="Coils"/>
    </source>
</evidence>
<feature type="transmembrane region" description="Helical" evidence="13">
    <location>
        <begin position="188"/>
        <end position="210"/>
    </location>
</feature>
<dbReference type="Pfam" id="PF00672">
    <property type="entry name" value="HAMP"/>
    <property type="match status" value="1"/>
</dbReference>
<evidence type="ECO:0000256" key="12">
    <source>
        <dbReference type="SAM" id="MobiDB-lite"/>
    </source>
</evidence>
<accession>A0A6I6HCQ0</accession>
<keyword evidence="17" id="KW-1185">Reference proteome</keyword>
<dbReference type="CDD" id="cd06225">
    <property type="entry name" value="HAMP"/>
    <property type="match status" value="1"/>
</dbReference>
<organism evidence="16 17">
    <name type="scientific">Pseudomonas alkylphenolica</name>
    <dbReference type="NCBI Taxonomy" id="237609"/>
    <lineage>
        <taxon>Bacteria</taxon>
        <taxon>Pseudomonadati</taxon>
        <taxon>Pseudomonadota</taxon>
        <taxon>Gammaproteobacteria</taxon>
        <taxon>Pseudomonadales</taxon>
        <taxon>Pseudomonadaceae</taxon>
        <taxon>Pseudomonas</taxon>
    </lineage>
</organism>
<evidence type="ECO:0000256" key="1">
    <source>
        <dbReference type="ARBA" id="ARBA00004651"/>
    </source>
</evidence>
<evidence type="ECO:0000256" key="13">
    <source>
        <dbReference type="SAM" id="Phobius"/>
    </source>
</evidence>
<dbReference type="PANTHER" id="PTHR32089">
    <property type="entry name" value="METHYL-ACCEPTING CHEMOTAXIS PROTEIN MCPB"/>
    <property type="match status" value="1"/>
</dbReference>
<keyword evidence="6 13" id="KW-1133">Transmembrane helix</keyword>
<sequence>MQLRNLKIGMRAGCTFIFLAVLVVIMGMVALFQARQMDAATDGIREDWLPAIIALGDVGTSLGRARALTLRSVLRNDASVRQRTLDLLEAVNKTLPDQLSAYEKTITLTQDRELYDHFFTQYQRYSALQAQIVTAVAKGELEEADRLVNGPLAEHADTMLNALTALIHFNSEGAYAAAQHSSEAFTEAVTVVLAVLVIILLLMTIIAILLTRSIVTPMAEAVEVAKRVAAGELTQEIHVTGHDEPAMLLSSLRTMQHSLRDTIRQISSASDQLASASEELHAVTEDTSRGLHQQSAEIDQAATAVNQMTAAVEEVASNASSTADASQTADQTTLQGRDQVKQALESIRLLAGDVTVTSEEIEQLASQVNEIGQVLDVIGAIADQTNLLALNAAIEAARAGDAGRGFAVVADEVRALAHRTQESTKEIGQMIGGIQSGSERAVGAIHSSQNRANNTLQVAQAAGDALEVIASSISSINERNLVIASASEEQAQVAREVDRNLVNIRDLSTQTSAGANQTSAASQDLSRLAVELNAMVSKFRT</sequence>
<dbReference type="InterPro" id="IPR003660">
    <property type="entry name" value="HAMP_dom"/>
</dbReference>
<comment type="subcellular location">
    <subcellularLocation>
        <location evidence="1">Cell membrane</location>
        <topology evidence="1">Multi-pass membrane protein</topology>
    </subcellularLocation>
</comment>
<evidence type="ECO:0000259" key="15">
    <source>
        <dbReference type="PROSITE" id="PS50885"/>
    </source>
</evidence>
<feature type="transmembrane region" description="Helical" evidence="13">
    <location>
        <begin position="12"/>
        <end position="32"/>
    </location>
</feature>
<dbReference type="PROSITE" id="PS50111">
    <property type="entry name" value="CHEMOTAXIS_TRANSDUC_2"/>
    <property type="match status" value="1"/>
</dbReference>
<dbReference type="SMART" id="SM00304">
    <property type="entry name" value="HAMP"/>
    <property type="match status" value="2"/>
</dbReference>
<evidence type="ECO:0000256" key="8">
    <source>
        <dbReference type="ARBA" id="ARBA00023224"/>
    </source>
</evidence>
<dbReference type="InterPro" id="IPR024478">
    <property type="entry name" value="HlyB_4HB_MCP"/>
</dbReference>
<dbReference type="Pfam" id="PF00015">
    <property type="entry name" value="MCPsignal"/>
    <property type="match status" value="1"/>
</dbReference>
<dbReference type="AlphaFoldDB" id="A0A6I6HCQ0"/>
<evidence type="ECO:0000256" key="5">
    <source>
        <dbReference type="ARBA" id="ARBA00022692"/>
    </source>
</evidence>
<feature type="region of interest" description="Disordered" evidence="12">
    <location>
        <begin position="315"/>
        <end position="334"/>
    </location>
</feature>
<dbReference type="InterPro" id="IPR004089">
    <property type="entry name" value="MCPsignal_dom"/>
</dbReference>
<comment type="similarity">
    <text evidence="9">Belongs to the methyl-accepting chemotaxis (MCP) protein family.</text>
</comment>
<dbReference type="Gene3D" id="1.10.287.950">
    <property type="entry name" value="Methyl-accepting chemotaxis protein"/>
    <property type="match status" value="1"/>
</dbReference>
<evidence type="ECO:0000256" key="2">
    <source>
        <dbReference type="ARBA" id="ARBA00022475"/>
    </source>
</evidence>